<feature type="transmembrane region" description="Helical" evidence="5">
    <location>
        <begin position="94"/>
        <end position="114"/>
    </location>
</feature>
<keyword evidence="2 5" id="KW-0812">Transmembrane</keyword>
<proteinExistence type="inferred from homology"/>
<evidence type="ECO:0000313" key="6">
    <source>
        <dbReference type="EMBL" id="TXS96246.1"/>
    </source>
</evidence>
<dbReference type="HAMAP" id="MF_00189">
    <property type="entry name" value="YciB"/>
    <property type="match status" value="1"/>
</dbReference>
<keyword evidence="7" id="KW-1185">Reference proteome</keyword>
<comment type="similarity">
    <text evidence="5">Belongs to the YciB family.</text>
</comment>
<name>A0A5C9A6A7_9GAMM</name>
<evidence type="ECO:0000256" key="2">
    <source>
        <dbReference type="ARBA" id="ARBA00022692"/>
    </source>
</evidence>
<dbReference type="NCBIfam" id="NF001325">
    <property type="entry name" value="PRK00259.1-3"/>
    <property type="match status" value="1"/>
</dbReference>
<evidence type="ECO:0000256" key="5">
    <source>
        <dbReference type="HAMAP-Rule" id="MF_00189"/>
    </source>
</evidence>
<comment type="caution">
    <text evidence="6">The sequence shown here is derived from an EMBL/GenBank/DDBJ whole genome shotgun (WGS) entry which is preliminary data.</text>
</comment>
<dbReference type="GO" id="GO:0005886">
    <property type="term" value="C:plasma membrane"/>
    <property type="evidence" value="ECO:0007669"/>
    <property type="project" value="UniProtKB-SubCell"/>
</dbReference>
<evidence type="ECO:0000313" key="7">
    <source>
        <dbReference type="Proteomes" id="UP000321039"/>
    </source>
</evidence>
<feature type="transmembrane region" description="Helical" evidence="5">
    <location>
        <begin position="135"/>
        <end position="155"/>
    </location>
</feature>
<organism evidence="6 7">
    <name type="scientific">Parahaliea maris</name>
    <dbReference type="NCBI Taxonomy" id="2716870"/>
    <lineage>
        <taxon>Bacteria</taxon>
        <taxon>Pseudomonadati</taxon>
        <taxon>Pseudomonadota</taxon>
        <taxon>Gammaproteobacteria</taxon>
        <taxon>Cellvibrionales</taxon>
        <taxon>Halieaceae</taxon>
        <taxon>Parahaliea</taxon>
    </lineage>
</organism>
<reference evidence="6 7" key="1">
    <citation type="submission" date="2019-08" db="EMBL/GenBank/DDBJ databases">
        <title>Parahaliea maris sp. nov., isolated from the surface seawater.</title>
        <authorList>
            <person name="Liu Y."/>
        </authorList>
    </citation>
    <scope>NUCLEOTIDE SEQUENCE [LARGE SCALE GENOMIC DNA]</scope>
    <source>
        <strain evidence="6 7">HSLHS9</strain>
    </source>
</reference>
<feature type="transmembrane region" description="Helical" evidence="5">
    <location>
        <begin position="37"/>
        <end position="58"/>
    </location>
</feature>
<comment type="function">
    <text evidence="5">Plays a role in cell envelope biogenesis, maintenance of cell envelope integrity and membrane homeostasis.</text>
</comment>
<feature type="transmembrane region" description="Helical" evidence="5">
    <location>
        <begin position="65"/>
        <end position="82"/>
    </location>
</feature>
<evidence type="ECO:0000256" key="3">
    <source>
        <dbReference type="ARBA" id="ARBA00022989"/>
    </source>
</evidence>
<dbReference type="PANTHER" id="PTHR36917">
    <property type="entry name" value="INTRACELLULAR SEPTATION PROTEIN A-RELATED"/>
    <property type="match status" value="1"/>
</dbReference>
<keyword evidence="5" id="KW-0997">Cell inner membrane</keyword>
<keyword evidence="3 5" id="KW-1133">Transmembrane helix</keyword>
<feature type="transmembrane region" description="Helical" evidence="5">
    <location>
        <begin position="161"/>
        <end position="183"/>
    </location>
</feature>
<dbReference type="PANTHER" id="PTHR36917:SF1">
    <property type="entry name" value="INNER MEMBRANE-SPANNING PROTEIN YCIB"/>
    <property type="match status" value="1"/>
</dbReference>
<accession>A0A5C9A6A7</accession>
<protein>
    <recommendedName>
        <fullName evidence="5">Inner membrane-spanning protein YciB</fullName>
    </recommendedName>
</protein>
<comment type="subcellular location">
    <subcellularLocation>
        <location evidence="5">Cell inner membrane</location>
        <topology evidence="5">Multi-pass membrane protein</topology>
    </subcellularLocation>
</comment>
<evidence type="ECO:0000256" key="4">
    <source>
        <dbReference type="ARBA" id="ARBA00023136"/>
    </source>
</evidence>
<dbReference type="EMBL" id="VRZA01000001">
    <property type="protein sequence ID" value="TXS96246.1"/>
    <property type="molecule type" value="Genomic_DNA"/>
</dbReference>
<sequence length="195" mass="22197">MRQLLEFVPIALFFIVYQMKGETITFGDWTYTLDGIFSATAVLMAATIAQVLVTWLMTRQLERRLIWLTLAVCIFGGATLVFRNEAFIQWKPTIFNWVLAIVFGGSQFIGEKNLMERTLGSQLQLPHPIWTRLNLLWVSNFLIVGALNLVVAYGFSEETWVSYKLYSAIGFTLVLTILTALIVSPHLKEQEALDK</sequence>
<gene>
    <name evidence="5" type="primary">yciB</name>
    <name evidence="6" type="ORF">FV139_01730</name>
</gene>
<keyword evidence="1 5" id="KW-1003">Cell membrane</keyword>
<dbReference type="Proteomes" id="UP000321039">
    <property type="component" value="Unassembled WGS sequence"/>
</dbReference>
<dbReference type="RefSeq" id="WP_148066514.1">
    <property type="nucleotide sequence ID" value="NZ_VRZA01000001.1"/>
</dbReference>
<dbReference type="AlphaFoldDB" id="A0A5C9A6A7"/>
<keyword evidence="4 5" id="KW-0472">Membrane</keyword>
<dbReference type="Pfam" id="PF04279">
    <property type="entry name" value="IspA"/>
    <property type="match status" value="1"/>
</dbReference>
<dbReference type="InterPro" id="IPR006008">
    <property type="entry name" value="YciB"/>
</dbReference>
<evidence type="ECO:0000256" key="1">
    <source>
        <dbReference type="ARBA" id="ARBA00022475"/>
    </source>
</evidence>